<dbReference type="PANTHER" id="PTHR24421:SF10">
    <property type="entry name" value="NITRATE_NITRITE SENSOR PROTEIN NARQ"/>
    <property type="match status" value="1"/>
</dbReference>
<dbReference type="InterPro" id="IPR036890">
    <property type="entry name" value="HATPase_C_sf"/>
</dbReference>
<evidence type="ECO:0000256" key="23">
    <source>
        <dbReference type="SAM" id="Phobius"/>
    </source>
</evidence>
<dbReference type="Proteomes" id="UP000029644">
    <property type="component" value="Unassembled WGS sequence"/>
</dbReference>
<keyword evidence="8" id="KW-0963">Cytoplasm</keyword>
<keyword evidence="19" id="KW-0411">Iron-sulfur</keyword>
<comment type="catalytic activity">
    <reaction evidence="1">
        <text>ATP + protein L-histidine = ADP + protein N-phospho-L-histidine.</text>
        <dbReference type="EC" id="2.7.13.3"/>
    </reaction>
</comment>
<evidence type="ECO:0000256" key="15">
    <source>
        <dbReference type="ARBA" id="ARBA00022840"/>
    </source>
</evidence>
<evidence type="ECO:0000256" key="12">
    <source>
        <dbReference type="ARBA" id="ARBA00022723"/>
    </source>
</evidence>
<evidence type="ECO:0000256" key="2">
    <source>
        <dbReference type="ARBA" id="ARBA00001966"/>
    </source>
</evidence>
<keyword evidence="7" id="KW-0004">4Fe-4S</keyword>
<dbReference type="SMART" id="SM00387">
    <property type="entry name" value="HATPase_c"/>
    <property type="match status" value="1"/>
</dbReference>
<evidence type="ECO:0000256" key="20">
    <source>
        <dbReference type="ARBA" id="ARBA00023136"/>
    </source>
</evidence>
<keyword evidence="20 23" id="KW-0472">Membrane</keyword>
<feature type="domain" description="Histidine kinase" evidence="24">
    <location>
        <begin position="512"/>
        <end position="605"/>
    </location>
</feature>
<dbReference type="GO" id="GO:0046872">
    <property type="term" value="F:metal ion binding"/>
    <property type="evidence" value="ECO:0007669"/>
    <property type="project" value="UniProtKB-KW"/>
</dbReference>
<evidence type="ECO:0000256" key="14">
    <source>
        <dbReference type="ARBA" id="ARBA00022777"/>
    </source>
</evidence>
<evidence type="ECO:0000256" key="18">
    <source>
        <dbReference type="ARBA" id="ARBA00023012"/>
    </source>
</evidence>
<dbReference type="GO" id="GO:0046983">
    <property type="term" value="F:protein dimerization activity"/>
    <property type="evidence" value="ECO:0007669"/>
    <property type="project" value="InterPro"/>
</dbReference>
<evidence type="ECO:0000256" key="13">
    <source>
        <dbReference type="ARBA" id="ARBA00022741"/>
    </source>
</evidence>
<keyword evidence="9" id="KW-0597">Phosphoprotein</keyword>
<feature type="transmembrane region" description="Helical" evidence="23">
    <location>
        <begin position="197"/>
        <end position="215"/>
    </location>
</feature>
<reference evidence="26 27" key="1">
    <citation type="journal article" date="2014" name="Genome Announc.">
        <title>Draft Genome Sequences of Marine Flavobacterium Algibacter lectus Strains SS8 and NR4.</title>
        <authorList>
            <person name="Takatani N."/>
            <person name="Nakanishi M."/>
            <person name="Meirelles P."/>
            <person name="Mino S."/>
            <person name="Suda W."/>
            <person name="Oshima K."/>
            <person name="Hattori M."/>
            <person name="Ohkuma M."/>
            <person name="Hosokawa M."/>
            <person name="Miyashita K."/>
            <person name="Thompson F.L."/>
            <person name="Niwa A."/>
            <person name="Sawabe T."/>
            <person name="Sawabe T."/>
        </authorList>
    </citation>
    <scope>NUCLEOTIDE SEQUENCE [LARGE SCALE GENOMIC DNA]</scope>
    <source>
        <strain evidence="26 27">JCM 19300</strain>
    </source>
</reference>
<accession>A0A090VB36</accession>
<dbReference type="InterPro" id="IPR005467">
    <property type="entry name" value="His_kinase_dom"/>
</dbReference>
<dbReference type="Gene3D" id="1.20.5.1930">
    <property type="match status" value="1"/>
</dbReference>
<dbReference type="InterPro" id="IPR050482">
    <property type="entry name" value="Sensor_HK_TwoCompSys"/>
</dbReference>
<keyword evidence="10" id="KW-0808">Transferase</keyword>
<evidence type="ECO:0000256" key="11">
    <source>
        <dbReference type="ARBA" id="ARBA00022692"/>
    </source>
</evidence>
<dbReference type="Pfam" id="PF07730">
    <property type="entry name" value="HisKA_3"/>
    <property type="match status" value="1"/>
</dbReference>
<comment type="cofactor">
    <cofactor evidence="2">
        <name>[4Fe-4S] cluster</name>
        <dbReference type="ChEBI" id="CHEBI:49883"/>
    </cofactor>
</comment>
<evidence type="ECO:0000256" key="4">
    <source>
        <dbReference type="ARBA" id="ARBA00004496"/>
    </source>
</evidence>
<evidence type="ECO:0000313" key="27">
    <source>
        <dbReference type="Proteomes" id="UP000029644"/>
    </source>
</evidence>
<evidence type="ECO:0000256" key="22">
    <source>
        <dbReference type="ARBA" id="ARBA00030800"/>
    </source>
</evidence>
<dbReference type="PRINTS" id="PR00344">
    <property type="entry name" value="BCTRLSENSOR"/>
</dbReference>
<evidence type="ECO:0000256" key="17">
    <source>
        <dbReference type="ARBA" id="ARBA00023004"/>
    </source>
</evidence>
<dbReference type="EC" id="2.7.13.3" evidence="5"/>
<evidence type="ECO:0000256" key="5">
    <source>
        <dbReference type="ARBA" id="ARBA00012438"/>
    </source>
</evidence>
<gene>
    <name evidence="26" type="ORF">JCM19300_741</name>
</gene>
<dbReference type="CDD" id="cd16917">
    <property type="entry name" value="HATPase_UhpB-NarQ-NarX-like"/>
    <property type="match status" value="1"/>
</dbReference>
<dbReference type="AlphaFoldDB" id="A0A090VB36"/>
<keyword evidence="15" id="KW-0067">ATP-binding</keyword>
<organism evidence="26 27">
    <name type="scientific">Algibacter lectus</name>
    <dbReference type="NCBI Taxonomy" id="221126"/>
    <lineage>
        <taxon>Bacteria</taxon>
        <taxon>Pseudomonadati</taxon>
        <taxon>Bacteroidota</taxon>
        <taxon>Flavobacteriia</taxon>
        <taxon>Flavobacteriales</taxon>
        <taxon>Flavobacteriaceae</taxon>
        <taxon>Algibacter</taxon>
    </lineage>
</organism>
<dbReference type="GO" id="GO:0051539">
    <property type="term" value="F:4 iron, 4 sulfur cluster binding"/>
    <property type="evidence" value="ECO:0007669"/>
    <property type="project" value="UniProtKB-KW"/>
</dbReference>
<dbReference type="InterPro" id="IPR035965">
    <property type="entry name" value="PAS-like_dom_sf"/>
</dbReference>
<keyword evidence="12" id="KW-0479">Metal-binding</keyword>
<dbReference type="InterPro" id="IPR011712">
    <property type="entry name" value="Sig_transdc_His_kin_sub3_dim/P"/>
</dbReference>
<evidence type="ECO:0000256" key="10">
    <source>
        <dbReference type="ARBA" id="ARBA00022679"/>
    </source>
</evidence>
<dbReference type="GO" id="GO:0005737">
    <property type="term" value="C:cytoplasm"/>
    <property type="evidence" value="ECO:0007669"/>
    <property type="project" value="UniProtKB-SubCell"/>
</dbReference>
<dbReference type="Gene3D" id="3.30.450.20">
    <property type="entry name" value="PAS domain"/>
    <property type="match status" value="1"/>
</dbReference>
<evidence type="ECO:0000256" key="8">
    <source>
        <dbReference type="ARBA" id="ARBA00022490"/>
    </source>
</evidence>
<dbReference type="PANTHER" id="PTHR24421">
    <property type="entry name" value="NITRATE/NITRITE SENSOR PROTEIN NARX-RELATED"/>
    <property type="match status" value="1"/>
</dbReference>
<dbReference type="Gene3D" id="3.30.565.10">
    <property type="entry name" value="Histidine kinase-like ATPase, C-terminal domain"/>
    <property type="match status" value="1"/>
</dbReference>
<comment type="caution">
    <text evidence="26">The sequence shown here is derived from an EMBL/GenBank/DDBJ whole genome shotgun (WGS) entry which is preliminary data.</text>
</comment>
<feature type="domain" description="PAC" evidence="25">
    <location>
        <begin position="326"/>
        <end position="377"/>
    </location>
</feature>
<comment type="function">
    <text evidence="21">Member of the two-component regulatory system NreB/NreC involved in the control of dissimilatory nitrate/nitrite reduction in response to oxygen. NreB functions as a direct oxygen sensor histidine kinase which is autophosphorylated, in the absence of oxygen, probably at the conserved histidine residue, and transfers its phosphate group probably to a conserved aspartate residue of NreC. NreB/NreC activates the expression of the nitrate (narGHJI) and nitrite (nir) reductase operons, as well as the putative nitrate transporter gene narT.</text>
</comment>
<evidence type="ECO:0000256" key="21">
    <source>
        <dbReference type="ARBA" id="ARBA00024827"/>
    </source>
</evidence>
<evidence type="ECO:0000256" key="16">
    <source>
        <dbReference type="ARBA" id="ARBA00022989"/>
    </source>
</evidence>
<dbReference type="SUPFAM" id="SSF55785">
    <property type="entry name" value="PYP-like sensor domain (PAS domain)"/>
    <property type="match status" value="1"/>
</dbReference>
<evidence type="ECO:0000259" key="25">
    <source>
        <dbReference type="PROSITE" id="PS50113"/>
    </source>
</evidence>
<dbReference type="SUPFAM" id="SSF55874">
    <property type="entry name" value="ATPase domain of HSP90 chaperone/DNA topoisomerase II/histidine kinase"/>
    <property type="match status" value="1"/>
</dbReference>
<evidence type="ECO:0000256" key="1">
    <source>
        <dbReference type="ARBA" id="ARBA00000085"/>
    </source>
</evidence>
<feature type="transmembrane region" description="Helical" evidence="23">
    <location>
        <begin position="20"/>
        <end position="38"/>
    </location>
</feature>
<keyword evidence="17" id="KW-0408">Iron</keyword>
<dbReference type="Pfam" id="PF13675">
    <property type="entry name" value="PilJ"/>
    <property type="match status" value="1"/>
</dbReference>
<name>A0A090VB36_9FLAO</name>
<keyword evidence="11 23" id="KW-0812">Transmembrane</keyword>
<dbReference type="GO" id="GO:0005524">
    <property type="term" value="F:ATP binding"/>
    <property type="evidence" value="ECO:0007669"/>
    <property type="project" value="UniProtKB-KW"/>
</dbReference>
<dbReference type="InterPro" id="IPR003594">
    <property type="entry name" value="HATPase_dom"/>
</dbReference>
<keyword evidence="14" id="KW-0418">Kinase</keyword>
<evidence type="ECO:0000256" key="9">
    <source>
        <dbReference type="ARBA" id="ARBA00022553"/>
    </source>
</evidence>
<evidence type="ECO:0000259" key="24">
    <source>
        <dbReference type="PROSITE" id="PS50109"/>
    </source>
</evidence>
<evidence type="ECO:0000256" key="19">
    <source>
        <dbReference type="ARBA" id="ARBA00023014"/>
    </source>
</evidence>
<dbReference type="Pfam" id="PF02518">
    <property type="entry name" value="HATPase_c"/>
    <property type="match status" value="1"/>
</dbReference>
<proteinExistence type="predicted"/>
<dbReference type="EMBL" id="BBNQ01000004">
    <property type="protein sequence ID" value="GAL61995.1"/>
    <property type="molecule type" value="Genomic_DNA"/>
</dbReference>
<dbReference type="PROSITE" id="PS50109">
    <property type="entry name" value="HIS_KIN"/>
    <property type="match status" value="1"/>
</dbReference>
<dbReference type="InterPro" id="IPR000700">
    <property type="entry name" value="PAS-assoc_C"/>
</dbReference>
<dbReference type="InterPro" id="IPR004358">
    <property type="entry name" value="Sig_transdc_His_kin-like_C"/>
</dbReference>
<evidence type="ECO:0000313" key="26">
    <source>
        <dbReference type="EMBL" id="GAL61995.1"/>
    </source>
</evidence>
<sequence>MTKNGNSLDQRTFGKLSRLYIIALSTIALSVIVSNLFVRQHLKAQQSDSTVINVAGRQRMLSQKLTKEILLLATAETPEASIVIKDRLKETLSLWQLSHNALQQGDVELGLPAENSKDISIKFKALNVVFEVIEKAAQRIITSIESKDSLVLESFNKDINLVRDNEGDFLLIMDQIVNQYSLEADEKVRWLGTLETLLMVLTLVILLGELLFIFWPTAKSVRATLAELLKAEKHAKKMAFDADELSYAKEKSIKELRALSQAMDETLLFARILSSGQIIHIGNKFSRRFKFSRFNDTAMFWNVMSTIESEKIALENLVTKHKKTGWQGEVKATTKEGESIWLEMAIIPFSPNDEKTELLIIASEITERKAGQLEIERLNKKNFQEEISQQKIISSKIIENQEKEQNRIAKDVHDGIGQMLTGLKYNLESININDIEKTASKIEHLKELTTNIIKGVRTATFNLTPPELSDHGIVPAITKLTKELARLTAKEIVFFNKTDFSDRLDSLVEINIYRITQEAINNAIKYADSTHILVSLSHSKNILSIVIDDNGKGFDPQNVKNFKNADGGMGMTFMKERIKYIDGRLFLSSEEGKGTRVTLNIPLRMISFLFSFVMSRHRDIT</sequence>
<protein>
    <recommendedName>
        <fullName evidence="6">Oxygen sensor histidine kinase NreB</fullName>
        <ecNumber evidence="5">2.7.13.3</ecNumber>
    </recommendedName>
    <alternativeName>
        <fullName evidence="22">Nitrogen regulation protein B</fullName>
    </alternativeName>
</protein>
<dbReference type="RefSeq" id="WP_042503868.1">
    <property type="nucleotide sequence ID" value="NZ_BBNQ01000004.1"/>
</dbReference>
<dbReference type="InterPro" id="IPR029095">
    <property type="entry name" value="NarX-like_N"/>
</dbReference>
<keyword evidence="13" id="KW-0547">Nucleotide-binding</keyword>
<dbReference type="GO" id="GO:0000155">
    <property type="term" value="F:phosphorelay sensor kinase activity"/>
    <property type="evidence" value="ECO:0007669"/>
    <property type="project" value="InterPro"/>
</dbReference>
<comment type="subcellular location">
    <subcellularLocation>
        <location evidence="4">Cytoplasm</location>
    </subcellularLocation>
    <subcellularLocation>
        <location evidence="3">Membrane</location>
        <topology evidence="3">Multi-pass membrane protein</topology>
    </subcellularLocation>
</comment>
<dbReference type="GO" id="GO:0016020">
    <property type="term" value="C:membrane"/>
    <property type="evidence" value="ECO:0007669"/>
    <property type="project" value="UniProtKB-SubCell"/>
</dbReference>
<dbReference type="OrthoDB" id="9760839at2"/>
<evidence type="ECO:0000256" key="7">
    <source>
        <dbReference type="ARBA" id="ARBA00022485"/>
    </source>
</evidence>
<evidence type="ECO:0000256" key="6">
    <source>
        <dbReference type="ARBA" id="ARBA00017322"/>
    </source>
</evidence>
<keyword evidence="16 23" id="KW-1133">Transmembrane helix</keyword>
<dbReference type="PROSITE" id="PS50113">
    <property type="entry name" value="PAC"/>
    <property type="match status" value="1"/>
</dbReference>
<keyword evidence="18" id="KW-0902">Two-component regulatory system</keyword>
<evidence type="ECO:0000256" key="3">
    <source>
        <dbReference type="ARBA" id="ARBA00004141"/>
    </source>
</evidence>